<protein>
    <submittedName>
        <fullName evidence="2">DNA/RNA helicase</fullName>
    </submittedName>
</protein>
<dbReference type="AlphaFoldDB" id="A0A392TIY4"/>
<organism evidence="2 3">
    <name type="scientific">Trifolium medium</name>
    <dbReference type="NCBI Taxonomy" id="97028"/>
    <lineage>
        <taxon>Eukaryota</taxon>
        <taxon>Viridiplantae</taxon>
        <taxon>Streptophyta</taxon>
        <taxon>Embryophyta</taxon>
        <taxon>Tracheophyta</taxon>
        <taxon>Spermatophyta</taxon>
        <taxon>Magnoliopsida</taxon>
        <taxon>eudicotyledons</taxon>
        <taxon>Gunneridae</taxon>
        <taxon>Pentapetalae</taxon>
        <taxon>rosids</taxon>
        <taxon>fabids</taxon>
        <taxon>Fabales</taxon>
        <taxon>Fabaceae</taxon>
        <taxon>Papilionoideae</taxon>
        <taxon>50 kb inversion clade</taxon>
        <taxon>NPAAA clade</taxon>
        <taxon>Hologalegina</taxon>
        <taxon>IRL clade</taxon>
        <taxon>Trifolieae</taxon>
        <taxon>Trifolium</taxon>
    </lineage>
</organism>
<proteinExistence type="predicted"/>
<evidence type="ECO:0000313" key="2">
    <source>
        <dbReference type="EMBL" id="MCI61083.1"/>
    </source>
</evidence>
<reference evidence="2 3" key="1">
    <citation type="journal article" date="2018" name="Front. Plant Sci.">
        <title>Red Clover (Trifolium pratense) and Zigzag Clover (T. medium) - A Picture of Genomic Similarities and Differences.</title>
        <authorList>
            <person name="Dluhosova J."/>
            <person name="Istvanek J."/>
            <person name="Nedelnik J."/>
            <person name="Repkova J."/>
        </authorList>
    </citation>
    <scope>NUCLEOTIDE SEQUENCE [LARGE SCALE GENOMIC DNA]</scope>
    <source>
        <strain evidence="3">cv. 10/8</strain>
        <tissue evidence="2">Leaf</tissue>
    </source>
</reference>
<sequence>MGSKVTDPNLSTVRSIVGSEFSDMDIIRALH</sequence>
<evidence type="ECO:0000313" key="3">
    <source>
        <dbReference type="Proteomes" id="UP000265520"/>
    </source>
</evidence>
<dbReference type="Pfam" id="PF24559">
    <property type="entry name" value="UBA_RAD5A"/>
    <property type="match status" value="1"/>
</dbReference>
<keyword evidence="2" id="KW-0378">Hydrolase</keyword>
<dbReference type="GO" id="GO:0004386">
    <property type="term" value="F:helicase activity"/>
    <property type="evidence" value="ECO:0007669"/>
    <property type="project" value="UniProtKB-KW"/>
</dbReference>
<name>A0A392TIY4_9FABA</name>
<feature type="domain" description="DNA repair protein RAD5A UBA" evidence="1">
    <location>
        <begin position="5"/>
        <end position="31"/>
    </location>
</feature>
<accession>A0A392TIY4</accession>
<keyword evidence="2" id="KW-0347">Helicase</keyword>
<keyword evidence="2" id="KW-0547">Nucleotide-binding</keyword>
<keyword evidence="3" id="KW-1185">Reference proteome</keyword>
<feature type="non-terminal residue" evidence="2">
    <location>
        <position position="31"/>
    </location>
</feature>
<dbReference type="EMBL" id="LXQA010593387">
    <property type="protein sequence ID" value="MCI61083.1"/>
    <property type="molecule type" value="Genomic_DNA"/>
</dbReference>
<evidence type="ECO:0000259" key="1">
    <source>
        <dbReference type="Pfam" id="PF24559"/>
    </source>
</evidence>
<dbReference type="Proteomes" id="UP000265520">
    <property type="component" value="Unassembled WGS sequence"/>
</dbReference>
<comment type="caution">
    <text evidence="2">The sequence shown here is derived from an EMBL/GenBank/DDBJ whole genome shotgun (WGS) entry which is preliminary data.</text>
</comment>
<dbReference type="InterPro" id="IPR056450">
    <property type="entry name" value="UBA_RAD5A"/>
</dbReference>
<keyword evidence="2" id="KW-0067">ATP-binding</keyword>